<keyword evidence="2" id="KW-0812">Transmembrane</keyword>
<dbReference type="Proteomes" id="UP000235786">
    <property type="component" value="Unassembled WGS sequence"/>
</dbReference>
<feature type="transmembrane region" description="Helical" evidence="2">
    <location>
        <begin position="106"/>
        <end position="127"/>
    </location>
</feature>
<evidence type="ECO:0000256" key="2">
    <source>
        <dbReference type="SAM" id="Phobius"/>
    </source>
</evidence>
<keyword evidence="2" id="KW-0472">Membrane</keyword>
<dbReference type="EMBL" id="KZ613954">
    <property type="protein sequence ID" value="PMD34130.1"/>
    <property type="molecule type" value="Genomic_DNA"/>
</dbReference>
<name>A0A2J6R6I8_HYAVF</name>
<dbReference type="OrthoDB" id="4140442at2759"/>
<reference evidence="3 4" key="1">
    <citation type="submission" date="2016-04" db="EMBL/GenBank/DDBJ databases">
        <title>A degradative enzymes factory behind the ericoid mycorrhizal symbiosis.</title>
        <authorList>
            <consortium name="DOE Joint Genome Institute"/>
            <person name="Martino E."/>
            <person name="Morin E."/>
            <person name="Grelet G."/>
            <person name="Kuo A."/>
            <person name="Kohler A."/>
            <person name="Daghino S."/>
            <person name="Barry K."/>
            <person name="Choi C."/>
            <person name="Cichocki N."/>
            <person name="Clum A."/>
            <person name="Copeland A."/>
            <person name="Hainaut M."/>
            <person name="Haridas S."/>
            <person name="Labutti K."/>
            <person name="Lindquist E."/>
            <person name="Lipzen A."/>
            <person name="Khouja H.-R."/>
            <person name="Murat C."/>
            <person name="Ohm R."/>
            <person name="Olson A."/>
            <person name="Spatafora J."/>
            <person name="Veneault-Fourrey C."/>
            <person name="Henrissat B."/>
            <person name="Grigoriev I."/>
            <person name="Martin F."/>
            <person name="Perotto S."/>
        </authorList>
    </citation>
    <scope>NUCLEOTIDE SEQUENCE [LARGE SCALE GENOMIC DNA]</scope>
    <source>
        <strain evidence="3 4">F</strain>
    </source>
</reference>
<keyword evidence="2" id="KW-1133">Transmembrane helix</keyword>
<accession>A0A2J6R6I8</accession>
<feature type="transmembrane region" description="Helical" evidence="2">
    <location>
        <begin position="139"/>
        <end position="160"/>
    </location>
</feature>
<sequence length="323" mass="36099">MSAFSRGCFLKHQVACNPRTIHLFFPSKSFQTPRFFTTSPLFHAVKKPRPSQAIKKPLSNTKPSSPPPKVIPQTSPAAATYQSYATTLAQKLHPTLLYSAPSHTSFMVACYTGSTFCFTYAIVNYWSNYISPPEGVATWVPIAFGGVSIFMAAFGTWLILGPTRLIKTITAIPRNANSMSTAVGKAANPELQIEVELKKMFPLPFFPARKLYVKPEEITLPIPLAPPPSKTLSPADLRQIRIEEEAENKRRLEYQQSHFLTFPLRNTSRAFFELFKAIGRMWHREGFVNVGIKGSNYKLDVTGGWALDAGRALDRLAKVKPKF</sequence>
<dbReference type="AlphaFoldDB" id="A0A2J6R6I8"/>
<protein>
    <submittedName>
        <fullName evidence="3">Uncharacterized protein</fullName>
    </submittedName>
</protein>
<keyword evidence="4" id="KW-1185">Reference proteome</keyword>
<proteinExistence type="predicted"/>
<feature type="region of interest" description="Disordered" evidence="1">
    <location>
        <begin position="49"/>
        <end position="72"/>
    </location>
</feature>
<evidence type="ECO:0000313" key="3">
    <source>
        <dbReference type="EMBL" id="PMD34130.1"/>
    </source>
</evidence>
<evidence type="ECO:0000313" key="4">
    <source>
        <dbReference type="Proteomes" id="UP000235786"/>
    </source>
</evidence>
<evidence type="ECO:0000256" key="1">
    <source>
        <dbReference type="SAM" id="MobiDB-lite"/>
    </source>
</evidence>
<dbReference type="STRING" id="1149755.A0A2J6R6I8"/>
<gene>
    <name evidence="3" type="ORF">L207DRAFT_468333</name>
</gene>
<organism evidence="3 4">
    <name type="scientific">Hyaloscypha variabilis (strain UAMH 11265 / GT02V1 / F)</name>
    <name type="common">Meliniomyces variabilis</name>
    <dbReference type="NCBI Taxonomy" id="1149755"/>
    <lineage>
        <taxon>Eukaryota</taxon>
        <taxon>Fungi</taxon>
        <taxon>Dikarya</taxon>
        <taxon>Ascomycota</taxon>
        <taxon>Pezizomycotina</taxon>
        <taxon>Leotiomycetes</taxon>
        <taxon>Helotiales</taxon>
        <taxon>Hyaloscyphaceae</taxon>
        <taxon>Hyaloscypha</taxon>
        <taxon>Hyaloscypha variabilis</taxon>
    </lineage>
</organism>